<feature type="region of interest" description="Disordered" evidence="1">
    <location>
        <begin position="1"/>
        <end position="22"/>
    </location>
</feature>
<sequence length="148" mass="16145">MERGVLSGNLRHGRQGGDGHGAEAIATRSSMSESAIRCVIIGNMEASHRRVASPVTNMEASHRRVTAPVANMEASHRRIAAPVANMWQRGCHGGALMVKEHEVRLSVKPVATAAIGVTRWHWRPSPCCTDDIDDHGLQEKNKLTRLGR</sequence>
<reference evidence="2" key="2">
    <citation type="submission" date="2022-06" db="UniProtKB">
        <authorList>
            <consortium name="EnsemblPlants"/>
        </authorList>
    </citation>
    <scope>IDENTIFICATION</scope>
</reference>
<evidence type="ECO:0000313" key="3">
    <source>
        <dbReference type="Proteomes" id="UP000015106"/>
    </source>
</evidence>
<dbReference type="EnsemblPlants" id="TuG1812S0001146600.01.T01">
    <property type="protein sequence ID" value="TuG1812S0001146600.01.T01.s_cds33609"/>
    <property type="gene ID" value="TuG1812S0001146600.01"/>
</dbReference>
<protein>
    <submittedName>
        <fullName evidence="2">Uncharacterized protein</fullName>
    </submittedName>
</protein>
<dbReference type="Gramene" id="TuG1812S0001146600.01.T01">
    <property type="protein sequence ID" value="TuG1812S0001146600.01.T01.s_cds33609"/>
    <property type="gene ID" value="TuG1812S0001146600.01"/>
</dbReference>
<evidence type="ECO:0000313" key="2">
    <source>
        <dbReference type="EnsemblPlants" id="TuG1812S0001146600.01.T01.s_cds33609"/>
    </source>
</evidence>
<reference evidence="3" key="1">
    <citation type="journal article" date="2013" name="Nature">
        <title>Draft genome of the wheat A-genome progenitor Triticum urartu.</title>
        <authorList>
            <person name="Ling H.Q."/>
            <person name="Zhao S."/>
            <person name="Liu D."/>
            <person name="Wang J."/>
            <person name="Sun H."/>
            <person name="Zhang C."/>
            <person name="Fan H."/>
            <person name="Li D."/>
            <person name="Dong L."/>
            <person name="Tao Y."/>
            <person name="Gao C."/>
            <person name="Wu H."/>
            <person name="Li Y."/>
            <person name="Cui Y."/>
            <person name="Guo X."/>
            <person name="Zheng S."/>
            <person name="Wang B."/>
            <person name="Yu K."/>
            <person name="Liang Q."/>
            <person name="Yang W."/>
            <person name="Lou X."/>
            <person name="Chen J."/>
            <person name="Feng M."/>
            <person name="Jian J."/>
            <person name="Zhang X."/>
            <person name="Luo G."/>
            <person name="Jiang Y."/>
            <person name="Liu J."/>
            <person name="Wang Z."/>
            <person name="Sha Y."/>
            <person name="Zhang B."/>
            <person name="Wu H."/>
            <person name="Tang D."/>
            <person name="Shen Q."/>
            <person name="Xue P."/>
            <person name="Zou S."/>
            <person name="Wang X."/>
            <person name="Liu X."/>
            <person name="Wang F."/>
            <person name="Yang Y."/>
            <person name="An X."/>
            <person name="Dong Z."/>
            <person name="Zhang K."/>
            <person name="Zhang X."/>
            <person name="Luo M.C."/>
            <person name="Dvorak J."/>
            <person name="Tong Y."/>
            <person name="Wang J."/>
            <person name="Yang H."/>
            <person name="Li Z."/>
            <person name="Wang D."/>
            <person name="Zhang A."/>
            <person name="Wang J."/>
        </authorList>
    </citation>
    <scope>NUCLEOTIDE SEQUENCE</scope>
    <source>
        <strain evidence="3">cv. G1812</strain>
    </source>
</reference>
<proteinExistence type="predicted"/>
<evidence type="ECO:0000256" key="1">
    <source>
        <dbReference type="SAM" id="MobiDB-lite"/>
    </source>
</evidence>
<organism evidence="2 3">
    <name type="scientific">Triticum urartu</name>
    <name type="common">Red wild einkorn</name>
    <name type="synonym">Crithodium urartu</name>
    <dbReference type="NCBI Taxonomy" id="4572"/>
    <lineage>
        <taxon>Eukaryota</taxon>
        <taxon>Viridiplantae</taxon>
        <taxon>Streptophyta</taxon>
        <taxon>Embryophyta</taxon>
        <taxon>Tracheophyta</taxon>
        <taxon>Spermatophyta</taxon>
        <taxon>Magnoliopsida</taxon>
        <taxon>Liliopsida</taxon>
        <taxon>Poales</taxon>
        <taxon>Poaceae</taxon>
        <taxon>BOP clade</taxon>
        <taxon>Pooideae</taxon>
        <taxon>Triticodae</taxon>
        <taxon>Triticeae</taxon>
        <taxon>Triticinae</taxon>
        <taxon>Triticum</taxon>
    </lineage>
</organism>
<name>A0A8R7RD25_TRIUA</name>
<keyword evidence="3" id="KW-1185">Reference proteome</keyword>
<dbReference type="AlphaFoldDB" id="A0A8R7RD25"/>
<accession>A0A8R7RD25</accession>
<dbReference type="Proteomes" id="UP000015106">
    <property type="component" value="Unassembled WGS sequence"/>
</dbReference>